<dbReference type="RefSeq" id="WP_007078536.1">
    <property type="nucleotide sequence ID" value="NZ_CM001024.1"/>
</dbReference>
<dbReference type="GO" id="GO:0016787">
    <property type="term" value="F:hydrolase activity"/>
    <property type="evidence" value="ECO:0007669"/>
    <property type="project" value="UniProtKB-KW"/>
</dbReference>
<dbReference type="STRING" id="585531.HMPREF0063_12949"/>
<dbReference type="PANTHER" id="PTHR43798">
    <property type="entry name" value="MONOACYLGLYCEROL LIPASE"/>
    <property type="match status" value="1"/>
</dbReference>
<proteinExistence type="predicted"/>
<dbReference type="SUPFAM" id="SSF53474">
    <property type="entry name" value="alpha/beta-Hydrolases"/>
    <property type="match status" value="1"/>
</dbReference>
<dbReference type="HOGENOM" id="CLU_020336_13_2_11"/>
<dbReference type="PRINTS" id="PR00412">
    <property type="entry name" value="EPOXHYDRLASE"/>
</dbReference>
<dbReference type="InterPro" id="IPR000639">
    <property type="entry name" value="Epox_hydrolase-like"/>
</dbReference>
<protein>
    <submittedName>
        <fullName evidence="2">Hydrolase, alpha/beta domain protein</fullName>
    </submittedName>
</protein>
<dbReference type="Pfam" id="PF00561">
    <property type="entry name" value="Abhydrolase_1"/>
    <property type="match status" value="1"/>
</dbReference>
<feature type="domain" description="AB hydrolase-1" evidence="1">
    <location>
        <begin position="39"/>
        <end position="278"/>
    </location>
</feature>
<reference evidence="2" key="1">
    <citation type="submission" date="2010-08" db="EMBL/GenBank/DDBJ databases">
        <authorList>
            <person name="Muzny D."/>
            <person name="Qin X."/>
            <person name="Buhay C."/>
            <person name="Dugan-Rocha S."/>
            <person name="Ding Y."/>
            <person name="Chen G."/>
            <person name="Hawes A."/>
            <person name="Holder M."/>
            <person name="Jhangiani S."/>
            <person name="Johnson A."/>
            <person name="Khan Z."/>
            <person name="Li Z."/>
            <person name="Liu W."/>
            <person name="Liu X."/>
            <person name="Perez L."/>
            <person name="Shen H."/>
            <person name="Wang Q."/>
            <person name="Watt J."/>
            <person name="Xi L."/>
            <person name="Xin Y."/>
            <person name="Zhou J."/>
            <person name="Deng J."/>
            <person name="Jiang H."/>
            <person name="Liu Y."/>
            <person name="Qu J."/>
            <person name="Song X.-Z."/>
            <person name="Zhang L."/>
            <person name="Villasana D."/>
            <person name="Johnson A."/>
            <person name="Liu J."/>
            <person name="Liyanage D."/>
            <person name="Lorensuhewa L."/>
            <person name="Robinson T."/>
            <person name="Song A."/>
            <person name="Song B.-B."/>
            <person name="Dinh H."/>
            <person name="Thornton R."/>
            <person name="Coyle M."/>
            <person name="Francisco L."/>
            <person name="Jackson L."/>
            <person name="Javaid M."/>
            <person name="Korchina V."/>
            <person name="Kovar C."/>
            <person name="Mata R."/>
            <person name="Mathew T."/>
            <person name="Ngo R."/>
            <person name="Nguyen L."/>
            <person name="Nguyen N."/>
            <person name="Okwuonu G."/>
            <person name="Ongeri F."/>
            <person name="Pham C."/>
            <person name="Simmons D."/>
            <person name="Wilczek-Boney K."/>
            <person name="Hale W."/>
            <person name="Jakkamsetti A."/>
            <person name="Pham P."/>
            <person name="Ruth R."/>
            <person name="San Lucas F."/>
            <person name="Warren J."/>
            <person name="Zhang J."/>
            <person name="Zhao Z."/>
            <person name="Zhou C."/>
            <person name="Zhu D."/>
            <person name="Lee S."/>
            <person name="Bess C."/>
            <person name="Blankenburg K."/>
            <person name="Forbes L."/>
            <person name="Fu Q."/>
            <person name="Gubbala S."/>
            <person name="Hirani K."/>
            <person name="Jayaseelan J.C."/>
            <person name="Lara F."/>
            <person name="Munidasa M."/>
            <person name="Palculict T."/>
            <person name="Patil S."/>
            <person name="Pu L.-L."/>
            <person name="Saada N."/>
            <person name="Tang L."/>
            <person name="Weissenberger G."/>
            <person name="Zhu Y."/>
            <person name="Hemphill L."/>
            <person name="Shang Y."/>
            <person name="Youmans B."/>
            <person name="Ayvaz T."/>
            <person name="Ross M."/>
            <person name="Santibanez J."/>
            <person name="Aqrawi P."/>
            <person name="Gross S."/>
            <person name="Joshi V."/>
            <person name="Fowler G."/>
            <person name="Nazareth L."/>
            <person name="Reid J."/>
            <person name="Worley K."/>
            <person name="Petrosino J."/>
            <person name="Highlander S."/>
            <person name="Gibbs R."/>
        </authorList>
    </citation>
    <scope>NUCLEOTIDE SEQUENCE [LARGE SCALE GENOMIC DNA]</scope>
    <source>
        <strain evidence="2">DSM 15272</strain>
    </source>
</reference>
<dbReference type="InterPro" id="IPR029058">
    <property type="entry name" value="AB_hydrolase_fold"/>
</dbReference>
<evidence type="ECO:0000313" key="2">
    <source>
        <dbReference type="EMBL" id="EFQ81937.1"/>
    </source>
</evidence>
<accession>E2SFZ0</accession>
<dbReference type="EMBL" id="ACLF03000015">
    <property type="protein sequence ID" value="EFQ81937.1"/>
    <property type="molecule type" value="Genomic_DNA"/>
</dbReference>
<dbReference type="InterPro" id="IPR000073">
    <property type="entry name" value="AB_hydrolase_1"/>
</dbReference>
<comment type="caution">
    <text evidence="2">The sequence shown here is derived from an EMBL/GenBank/DDBJ whole genome shotgun (WGS) entry which is preliminary data.</text>
</comment>
<keyword evidence="2" id="KW-0378">Hydrolase</keyword>
<dbReference type="Gene3D" id="3.40.50.1820">
    <property type="entry name" value="alpha/beta hydrolase"/>
    <property type="match status" value="1"/>
</dbReference>
<dbReference type="AlphaFoldDB" id="E2SFZ0"/>
<dbReference type="InterPro" id="IPR050266">
    <property type="entry name" value="AB_hydrolase_sf"/>
</dbReference>
<gene>
    <name evidence="2" type="ORF">HMPREF0063_12949</name>
</gene>
<organism evidence="2 3">
    <name type="scientific">Aeromicrobium marinum DSM 15272</name>
    <dbReference type="NCBI Taxonomy" id="585531"/>
    <lineage>
        <taxon>Bacteria</taxon>
        <taxon>Bacillati</taxon>
        <taxon>Actinomycetota</taxon>
        <taxon>Actinomycetes</taxon>
        <taxon>Propionibacteriales</taxon>
        <taxon>Nocardioidaceae</taxon>
        <taxon>Aeromicrobium</taxon>
    </lineage>
</organism>
<sequence length="294" mass="31262">MTAPTPAEASQLFRDAPLRHLPVSGGEAAYRRIGHGPDVLFVHGWPVSSATFRQLLPHLADHVTCHLVDLPGAGSSRFPAAADLSIGGHVTAVREVVDQLGFTSYAAVGHDSGGLIARHATTGDPRLRALGLVDTEQTGPLSPLFRAFLASGRLPGVGGVLRRLFGAHRLRRSPLVLGGAFTDPALLDGEFDEFFLAPIRDDPARLAAAVAVLRSFDTQMVRDLDRLHRDTTVPVALVWGEDDPFFPASRARAMVDTFPDATLHVVPGARLFAHEEKPADVAAALLPVLTAAAV</sequence>
<keyword evidence="3" id="KW-1185">Reference proteome</keyword>
<dbReference type="OrthoDB" id="3400345at2"/>
<evidence type="ECO:0000259" key="1">
    <source>
        <dbReference type="Pfam" id="PF00561"/>
    </source>
</evidence>
<evidence type="ECO:0000313" key="3">
    <source>
        <dbReference type="Proteomes" id="UP000003111"/>
    </source>
</evidence>
<dbReference type="Proteomes" id="UP000003111">
    <property type="component" value="Unassembled WGS sequence"/>
</dbReference>
<name>E2SFZ0_9ACTN</name>
<dbReference type="eggNOG" id="COG0596">
    <property type="taxonomic scope" value="Bacteria"/>
</dbReference>